<evidence type="ECO:0000313" key="1">
    <source>
        <dbReference type="EMBL" id="KAG8083205.1"/>
    </source>
</evidence>
<accession>A0A8J5VVE7</accession>
<dbReference type="EMBL" id="JAAALK010000085">
    <property type="protein sequence ID" value="KAG8083205.1"/>
    <property type="molecule type" value="Genomic_DNA"/>
</dbReference>
<protein>
    <submittedName>
        <fullName evidence="1">Uncharacterized protein</fullName>
    </submittedName>
</protein>
<dbReference type="AlphaFoldDB" id="A0A8J5VVE7"/>
<organism evidence="1 2">
    <name type="scientific">Zizania palustris</name>
    <name type="common">Northern wild rice</name>
    <dbReference type="NCBI Taxonomy" id="103762"/>
    <lineage>
        <taxon>Eukaryota</taxon>
        <taxon>Viridiplantae</taxon>
        <taxon>Streptophyta</taxon>
        <taxon>Embryophyta</taxon>
        <taxon>Tracheophyta</taxon>
        <taxon>Spermatophyta</taxon>
        <taxon>Magnoliopsida</taxon>
        <taxon>Liliopsida</taxon>
        <taxon>Poales</taxon>
        <taxon>Poaceae</taxon>
        <taxon>BOP clade</taxon>
        <taxon>Oryzoideae</taxon>
        <taxon>Oryzeae</taxon>
        <taxon>Zizaniinae</taxon>
        <taxon>Zizania</taxon>
    </lineage>
</organism>
<gene>
    <name evidence="1" type="ORF">GUJ93_ZPchr0015g6984</name>
</gene>
<evidence type="ECO:0000313" key="2">
    <source>
        <dbReference type="Proteomes" id="UP000729402"/>
    </source>
</evidence>
<keyword evidence="2" id="KW-1185">Reference proteome</keyword>
<dbReference type="Proteomes" id="UP000729402">
    <property type="component" value="Unassembled WGS sequence"/>
</dbReference>
<reference evidence="1" key="1">
    <citation type="journal article" date="2021" name="bioRxiv">
        <title>Whole Genome Assembly and Annotation of Northern Wild Rice, Zizania palustris L., Supports a Whole Genome Duplication in the Zizania Genus.</title>
        <authorList>
            <person name="Haas M."/>
            <person name="Kono T."/>
            <person name="Macchietto M."/>
            <person name="Millas R."/>
            <person name="McGilp L."/>
            <person name="Shao M."/>
            <person name="Duquette J."/>
            <person name="Hirsch C.N."/>
            <person name="Kimball J."/>
        </authorList>
    </citation>
    <scope>NUCLEOTIDE SEQUENCE</scope>
    <source>
        <tissue evidence="1">Fresh leaf tissue</tissue>
    </source>
</reference>
<reference evidence="1" key="2">
    <citation type="submission" date="2021-02" db="EMBL/GenBank/DDBJ databases">
        <authorList>
            <person name="Kimball J.A."/>
            <person name="Haas M.W."/>
            <person name="Macchietto M."/>
            <person name="Kono T."/>
            <person name="Duquette J."/>
            <person name="Shao M."/>
        </authorList>
    </citation>
    <scope>NUCLEOTIDE SEQUENCE</scope>
    <source>
        <tissue evidence="1">Fresh leaf tissue</tissue>
    </source>
</reference>
<proteinExistence type="predicted"/>
<sequence>MHCGARLRCSAVYSAKNFCQGPTPCASRSQTACAQRENRSCTGRRENVGALTQPWKFYAGRSHALPLSAVRKKSCRCLTPLGKQWKILQLQRKSLYMKNFRWKTNIGRNEKWTVD</sequence>
<name>A0A8J5VVE7_ZIZPA</name>
<comment type="caution">
    <text evidence="1">The sequence shown here is derived from an EMBL/GenBank/DDBJ whole genome shotgun (WGS) entry which is preliminary data.</text>
</comment>